<dbReference type="EMBL" id="HBKN01012755">
    <property type="protein sequence ID" value="CAE2285288.1"/>
    <property type="molecule type" value="Transcribed_RNA"/>
</dbReference>
<feature type="transmembrane region" description="Helical" evidence="1">
    <location>
        <begin position="97"/>
        <end position="115"/>
    </location>
</feature>
<gene>
    <name evidence="3" type="ORF">GTHE00462_LOCUS9936</name>
</gene>
<keyword evidence="2" id="KW-0732">Signal</keyword>
<dbReference type="AlphaFoldDB" id="A0A7S4K6F2"/>
<proteinExistence type="predicted"/>
<evidence type="ECO:0000256" key="2">
    <source>
        <dbReference type="SAM" id="SignalP"/>
    </source>
</evidence>
<evidence type="ECO:0000313" key="3">
    <source>
        <dbReference type="EMBL" id="CAE2285288.1"/>
    </source>
</evidence>
<dbReference type="PANTHER" id="PTHR16214:SF3">
    <property type="entry name" value="TRANSMEMBRANE PROTEIN 260"/>
    <property type="match status" value="1"/>
</dbReference>
<organism evidence="3">
    <name type="scientific">Guillardia theta</name>
    <name type="common">Cryptophyte</name>
    <name type="synonym">Cryptomonas phi</name>
    <dbReference type="NCBI Taxonomy" id="55529"/>
    <lineage>
        <taxon>Eukaryota</taxon>
        <taxon>Cryptophyceae</taxon>
        <taxon>Pyrenomonadales</taxon>
        <taxon>Geminigeraceae</taxon>
        <taxon>Guillardia</taxon>
    </lineage>
</organism>
<dbReference type="InterPro" id="IPR021280">
    <property type="entry name" value="TMEM260-like"/>
</dbReference>
<evidence type="ECO:0000256" key="1">
    <source>
        <dbReference type="SAM" id="Phobius"/>
    </source>
</evidence>
<keyword evidence="1" id="KW-0472">Membrane</keyword>
<feature type="signal peptide" evidence="2">
    <location>
        <begin position="1"/>
        <end position="19"/>
    </location>
</feature>
<accession>A0A7S4K6F2</accession>
<dbReference type="PANTHER" id="PTHR16214">
    <property type="entry name" value="TRANSMEMBRANE PROTEIN 260"/>
    <property type="match status" value="1"/>
</dbReference>
<keyword evidence="1" id="KW-1133">Transmembrane helix</keyword>
<feature type="chain" id="PRO_5031454975" description="Glycosyltransferase RgtA/B/C/D-like domain-containing protein" evidence="2">
    <location>
        <begin position="20"/>
        <end position="260"/>
    </location>
</feature>
<keyword evidence="1" id="KW-0812">Transmembrane</keyword>
<name>A0A7S4K6F2_GUITH</name>
<dbReference type="InterPro" id="IPR052724">
    <property type="entry name" value="GT117_domain-containing"/>
</dbReference>
<feature type="transmembrane region" description="Helical" evidence="1">
    <location>
        <begin position="59"/>
        <end position="77"/>
    </location>
</feature>
<dbReference type="Pfam" id="PF11028">
    <property type="entry name" value="TMEM260-like"/>
    <property type="match status" value="1"/>
</dbReference>
<evidence type="ECO:0008006" key="4">
    <source>
        <dbReference type="Google" id="ProtNLM"/>
    </source>
</evidence>
<reference evidence="3" key="1">
    <citation type="submission" date="2021-01" db="EMBL/GenBank/DDBJ databases">
        <authorList>
            <person name="Corre E."/>
            <person name="Pelletier E."/>
            <person name="Niang G."/>
            <person name="Scheremetjew M."/>
            <person name="Finn R."/>
            <person name="Kale V."/>
            <person name="Holt S."/>
            <person name="Cochrane G."/>
            <person name="Meng A."/>
            <person name="Brown T."/>
            <person name="Cohen L."/>
        </authorList>
    </citation>
    <scope>NUCLEOTIDE SEQUENCE</scope>
    <source>
        <strain evidence="3">CCMP 2712</strain>
    </source>
</reference>
<protein>
    <recommendedName>
        <fullName evidence="4">Glycosyltransferase RgtA/B/C/D-like domain-containing protein</fullName>
    </recommendedName>
</protein>
<feature type="transmembrane region" description="Helical" evidence="1">
    <location>
        <begin position="127"/>
        <end position="146"/>
    </location>
</feature>
<sequence length="260" mass="29049">MPPSSKLALLSSFLGAAAASMQFAAAESLTGDVACSVFAAGLFAFSNTAWKFSTQFEVFALNNIFSSSILLLTLHFLRHQRGWTPLLGSFLCGLALTNQHTIVVLVLVSVVFAVWRSRLSLLHPRRMLVLLVLFVLGLSPYCYLFVAGSRPPMGSWGLFQDMRGLLRHVLREEYGTFQLYTSGRSELSSNTTSVQTWESRWKRNVADYWSNLNEETAGVGPFLFVLGLIEGRTLLFTWPFTWRSSLHSQTFQTPNSTMIS</sequence>